<dbReference type="EMBL" id="CP144746">
    <property type="protein sequence ID" value="WVZ58884.1"/>
    <property type="molecule type" value="Genomic_DNA"/>
</dbReference>
<evidence type="ECO:0000256" key="1">
    <source>
        <dbReference type="SAM" id="MobiDB-lite"/>
    </source>
</evidence>
<gene>
    <name evidence="2" type="ORF">U9M48_009107</name>
</gene>
<feature type="compositionally biased region" description="Basic and acidic residues" evidence="1">
    <location>
        <begin position="192"/>
        <end position="206"/>
    </location>
</feature>
<sequence>MRSEKGCARREAPSAKATTAAREVASETESGLENAERLRSSPQGRRSDSEHRAESESGWRPSVRLPPPASAIRADRWDQPWSPAQPRSPSTAPSHLPAEPPRSCVAISRGPPPRLPFAAVTPAGSGSGSAAGRHLSTIRPSSLPALCDRRPWPPAQQHKEQHHISAGSFLLFPEYSSKHKLNLKVKGQMSPRSKEELLKKQREYRQQKKASLNPDDMEHLRAKDKARYAYEC</sequence>
<name>A0AAQ3SRM1_PASNO</name>
<organism evidence="2 3">
    <name type="scientific">Paspalum notatum var. saurae</name>
    <dbReference type="NCBI Taxonomy" id="547442"/>
    <lineage>
        <taxon>Eukaryota</taxon>
        <taxon>Viridiplantae</taxon>
        <taxon>Streptophyta</taxon>
        <taxon>Embryophyta</taxon>
        <taxon>Tracheophyta</taxon>
        <taxon>Spermatophyta</taxon>
        <taxon>Magnoliopsida</taxon>
        <taxon>Liliopsida</taxon>
        <taxon>Poales</taxon>
        <taxon>Poaceae</taxon>
        <taxon>PACMAD clade</taxon>
        <taxon>Panicoideae</taxon>
        <taxon>Andropogonodae</taxon>
        <taxon>Paspaleae</taxon>
        <taxon>Paspalinae</taxon>
        <taxon>Paspalum</taxon>
    </lineage>
</organism>
<keyword evidence="3" id="KW-1185">Reference proteome</keyword>
<evidence type="ECO:0000313" key="2">
    <source>
        <dbReference type="EMBL" id="WVZ58884.1"/>
    </source>
</evidence>
<evidence type="ECO:0000313" key="3">
    <source>
        <dbReference type="Proteomes" id="UP001341281"/>
    </source>
</evidence>
<reference evidence="2 3" key="1">
    <citation type="submission" date="2024-02" db="EMBL/GenBank/DDBJ databases">
        <title>High-quality chromosome-scale genome assembly of Pensacola bahiagrass (Paspalum notatum Flugge var. saurae).</title>
        <authorList>
            <person name="Vega J.M."/>
            <person name="Podio M."/>
            <person name="Orjuela J."/>
            <person name="Siena L.A."/>
            <person name="Pessino S.C."/>
            <person name="Combes M.C."/>
            <person name="Mariac C."/>
            <person name="Albertini E."/>
            <person name="Pupilli F."/>
            <person name="Ortiz J.P.A."/>
            <person name="Leblanc O."/>
        </authorList>
    </citation>
    <scope>NUCLEOTIDE SEQUENCE [LARGE SCALE GENOMIC DNA]</scope>
    <source>
        <strain evidence="2">R1</strain>
        <tissue evidence="2">Leaf</tissue>
    </source>
</reference>
<dbReference type="AlphaFoldDB" id="A0AAQ3SRM1"/>
<feature type="region of interest" description="Disordered" evidence="1">
    <location>
        <begin position="1"/>
        <end position="135"/>
    </location>
</feature>
<feature type="region of interest" description="Disordered" evidence="1">
    <location>
        <begin position="184"/>
        <end position="214"/>
    </location>
</feature>
<feature type="compositionally biased region" description="Basic and acidic residues" evidence="1">
    <location>
        <begin position="34"/>
        <end position="57"/>
    </location>
</feature>
<accession>A0AAQ3SRM1</accession>
<protein>
    <submittedName>
        <fullName evidence="2">Uncharacterized protein</fullName>
    </submittedName>
</protein>
<proteinExistence type="predicted"/>
<feature type="compositionally biased region" description="Basic and acidic residues" evidence="1">
    <location>
        <begin position="1"/>
        <end position="13"/>
    </location>
</feature>
<dbReference type="Proteomes" id="UP001341281">
    <property type="component" value="Chromosome 02"/>
</dbReference>